<name>A0A9I9E4J0_CUCME</name>
<dbReference type="Gramene" id="MELO3C028652.2.1">
    <property type="protein sequence ID" value="MELO3C028652.2.1"/>
    <property type="gene ID" value="MELO3C028652.2"/>
</dbReference>
<reference evidence="2" key="1">
    <citation type="submission" date="2023-03" db="UniProtKB">
        <authorList>
            <consortium name="EnsemblPlants"/>
        </authorList>
    </citation>
    <scope>IDENTIFICATION</scope>
</reference>
<keyword evidence="1" id="KW-0812">Transmembrane</keyword>
<organism evidence="2">
    <name type="scientific">Cucumis melo</name>
    <name type="common">Muskmelon</name>
    <dbReference type="NCBI Taxonomy" id="3656"/>
    <lineage>
        <taxon>Eukaryota</taxon>
        <taxon>Viridiplantae</taxon>
        <taxon>Streptophyta</taxon>
        <taxon>Embryophyta</taxon>
        <taxon>Tracheophyta</taxon>
        <taxon>Spermatophyta</taxon>
        <taxon>Magnoliopsida</taxon>
        <taxon>eudicotyledons</taxon>
        <taxon>Gunneridae</taxon>
        <taxon>Pentapetalae</taxon>
        <taxon>rosids</taxon>
        <taxon>fabids</taxon>
        <taxon>Cucurbitales</taxon>
        <taxon>Cucurbitaceae</taxon>
        <taxon>Benincaseae</taxon>
        <taxon>Cucumis</taxon>
    </lineage>
</organism>
<proteinExistence type="predicted"/>
<accession>A0A9I9E4J0</accession>
<evidence type="ECO:0000313" key="2">
    <source>
        <dbReference type="EnsemblPlants" id="MELO3C028652.2.1"/>
    </source>
</evidence>
<feature type="transmembrane region" description="Helical" evidence="1">
    <location>
        <begin position="134"/>
        <end position="155"/>
    </location>
</feature>
<feature type="transmembrane region" description="Helical" evidence="1">
    <location>
        <begin position="50"/>
        <end position="68"/>
    </location>
</feature>
<dbReference type="EnsemblPlants" id="MELO3C028652.2.1">
    <property type="protein sequence ID" value="MELO3C028652.2.1"/>
    <property type="gene ID" value="MELO3C028652.2"/>
</dbReference>
<evidence type="ECO:0000256" key="1">
    <source>
        <dbReference type="SAM" id="Phobius"/>
    </source>
</evidence>
<dbReference type="AlphaFoldDB" id="A0A9I9E4J0"/>
<protein>
    <submittedName>
        <fullName evidence="2">Uncharacterized protein</fullName>
    </submittedName>
</protein>
<dbReference type="PANTHER" id="PTHR11206">
    <property type="entry name" value="MULTIDRUG RESISTANCE PROTEIN"/>
    <property type="match status" value="1"/>
</dbReference>
<feature type="transmembrane region" description="Helical" evidence="1">
    <location>
        <begin position="74"/>
        <end position="97"/>
    </location>
</feature>
<feature type="transmembrane region" description="Helical" evidence="1">
    <location>
        <begin position="104"/>
        <end position="128"/>
    </location>
</feature>
<keyword evidence="1" id="KW-0472">Membrane</keyword>
<keyword evidence="1" id="KW-1133">Transmembrane helix</keyword>
<sequence>MEGNDILESLVEKAAAKHEAVSGELENILSNTELGYVIRIRRAAWIELKLLSKLAAPAVFVYMINNFMSMSTRIYSGHLAITLVLNGVQPVLSGVAVGCGWQSFVACVNVCCYYLVGLPLGVLLGFYFKLGAKGIWLGMLSGATIQSCILLWVTFRTDWNKEVKL</sequence>